<dbReference type="Proteomes" id="UP000552709">
    <property type="component" value="Unassembled WGS sequence"/>
</dbReference>
<proteinExistence type="predicted"/>
<name>A0A7W8JTQ2_9DEIO</name>
<dbReference type="EMBL" id="JACHFL010000004">
    <property type="protein sequence ID" value="MBB5363082.1"/>
    <property type="molecule type" value="Genomic_DNA"/>
</dbReference>
<comment type="caution">
    <text evidence="2">The sequence shown here is derived from an EMBL/GenBank/DDBJ whole genome shotgun (WGS) entry which is preliminary data.</text>
</comment>
<sequence length="445" mass="48926">MDTITLTALIKDDLAAMALAWQAETETREAASREGITAIANELFPGVDQMLLKSNKDVTNYLQQAVSRYLRALKRGELNWEWEGEGSEPDPKVSPGAYLNLRGRDLVQDATTDALVSGKLAFFPYLTADGRIRVTTLSGFLWPIYAPGDVSEVAALVQITAATRGDKKVYEVRRYSPGLLEVYSGLEDWREYAARTPERFETPAIAGRLPVAFRIVGRGLDRRPEGLAQTALPSFRRYVKFAVLLSFLATRGGFEERLVKSDKLFQLAEENPRHPLVQELKKVGVNLVRLLDAGASYERLDPVALGEYREQEAVARTDVQNAMNVPDTAGSVSGDALSEKRESNTETVESLASSLGDALTEANELAAALRPAELRPGYRVTLEPRFTRDTQAERKMLLEEYKAGLPRSAWLSGLQSLGVSQVTQAHIDAALAEEQATALPLDEGA</sequence>
<accession>A0A7W8JTQ2</accession>
<dbReference type="AlphaFoldDB" id="A0A7W8JTQ2"/>
<reference evidence="2 3" key="1">
    <citation type="submission" date="2020-08" db="EMBL/GenBank/DDBJ databases">
        <title>Genomic Encyclopedia of Type Strains, Phase IV (KMG-IV): sequencing the most valuable type-strain genomes for metagenomic binning, comparative biology and taxonomic classification.</title>
        <authorList>
            <person name="Goeker M."/>
        </authorList>
    </citation>
    <scope>NUCLEOTIDE SEQUENCE [LARGE SCALE GENOMIC DNA]</scope>
    <source>
        <strain evidence="2 3">DSM 27939</strain>
    </source>
</reference>
<keyword evidence="3" id="KW-1185">Reference proteome</keyword>
<evidence type="ECO:0000256" key="1">
    <source>
        <dbReference type="SAM" id="MobiDB-lite"/>
    </source>
</evidence>
<feature type="region of interest" description="Disordered" evidence="1">
    <location>
        <begin position="324"/>
        <end position="346"/>
    </location>
</feature>
<dbReference type="RefSeq" id="WP_184131284.1">
    <property type="nucleotide sequence ID" value="NZ_JACHFL010000004.1"/>
</dbReference>
<organism evidence="2 3">
    <name type="scientific">Deinococcus humi</name>
    <dbReference type="NCBI Taxonomy" id="662880"/>
    <lineage>
        <taxon>Bacteria</taxon>
        <taxon>Thermotogati</taxon>
        <taxon>Deinococcota</taxon>
        <taxon>Deinococci</taxon>
        <taxon>Deinococcales</taxon>
        <taxon>Deinococcaceae</taxon>
        <taxon>Deinococcus</taxon>
    </lineage>
</organism>
<gene>
    <name evidence="2" type="ORF">HNQ08_002180</name>
</gene>
<evidence type="ECO:0008006" key="4">
    <source>
        <dbReference type="Google" id="ProtNLM"/>
    </source>
</evidence>
<protein>
    <recommendedName>
        <fullName evidence="4">Phage portal protein</fullName>
    </recommendedName>
</protein>
<evidence type="ECO:0000313" key="3">
    <source>
        <dbReference type="Proteomes" id="UP000552709"/>
    </source>
</evidence>
<evidence type="ECO:0000313" key="2">
    <source>
        <dbReference type="EMBL" id="MBB5363082.1"/>
    </source>
</evidence>